<accession>A0AAE1I9M7</accession>
<dbReference type="PANTHER" id="PTHR10039">
    <property type="entry name" value="AMELOGENIN"/>
    <property type="match status" value="1"/>
</dbReference>
<dbReference type="InterPro" id="IPR027417">
    <property type="entry name" value="P-loop_NTPase"/>
</dbReference>
<dbReference type="GeneID" id="87913945"/>
<evidence type="ECO:0000256" key="1">
    <source>
        <dbReference type="ARBA" id="ARBA00022737"/>
    </source>
</evidence>
<dbReference type="InterPro" id="IPR015943">
    <property type="entry name" value="WD40/YVTN_repeat-like_dom_sf"/>
</dbReference>
<dbReference type="Pfam" id="PF00400">
    <property type="entry name" value="WD40"/>
    <property type="match status" value="2"/>
</dbReference>
<feature type="region of interest" description="Disordered" evidence="4">
    <location>
        <begin position="79"/>
        <end position="108"/>
    </location>
</feature>
<feature type="domain" description="NACHT" evidence="5">
    <location>
        <begin position="406"/>
        <end position="548"/>
    </location>
</feature>
<feature type="compositionally biased region" description="Basic and acidic residues" evidence="4">
    <location>
        <begin position="26"/>
        <end position="52"/>
    </location>
</feature>
<feature type="coiled-coil region" evidence="3">
    <location>
        <begin position="309"/>
        <end position="350"/>
    </location>
</feature>
<protein>
    <recommendedName>
        <fullName evidence="5">NACHT domain-containing protein</fullName>
    </recommendedName>
</protein>
<feature type="repeat" description="WD" evidence="2">
    <location>
        <begin position="1011"/>
        <end position="1043"/>
    </location>
</feature>
<dbReference type="SUPFAM" id="SSF50960">
    <property type="entry name" value="TolB, C-terminal domain"/>
    <property type="match status" value="1"/>
</dbReference>
<dbReference type="PROSITE" id="PS50837">
    <property type="entry name" value="NACHT"/>
    <property type="match status" value="1"/>
</dbReference>
<evidence type="ECO:0000313" key="7">
    <source>
        <dbReference type="Proteomes" id="UP001273209"/>
    </source>
</evidence>
<gene>
    <name evidence="6" type="ORF">Triagg1_10015</name>
</gene>
<keyword evidence="3" id="KW-0175">Coiled coil</keyword>
<dbReference type="PANTHER" id="PTHR10039:SF17">
    <property type="entry name" value="FUNGAL STAND N-TERMINAL GOODBYE DOMAIN-CONTAINING PROTEIN-RELATED"/>
    <property type="match status" value="1"/>
</dbReference>
<dbReference type="PROSITE" id="PS50082">
    <property type="entry name" value="WD_REPEATS_2"/>
    <property type="match status" value="2"/>
</dbReference>
<dbReference type="SUPFAM" id="SSF52540">
    <property type="entry name" value="P-loop containing nucleoside triphosphate hydrolases"/>
    <property type="match status" value="1"/>
</dbReference>
<keyword evidence="2" id="KW-0853">WD repeat</keyword>
<feature type="region of interest" description="Disordered" evidence="4">
    <location>
        <begin position="11"/>
        <end position="52"/>
    </location>
</feature>
<feature type="repeat" description="WD" evidence="2">
    <location>
        <begin position="959"/>
        <end position="985"/>
    </location>
</feature>
<reference evidence="6" key="1">
    <citation type="submission" date="2023-11" db="EMBL/GenBank/DDBJ databases">
        <title>The genome sequences of three competitors of mushroom-forming fungi.</title>
        <authorList>
            <person name="Beijen E."/>
            <person name="Ohm R.A."/>
        </authorList>
    </citation>
    <scope>NUCLEOTIDE SEQUENCE</scope>
    <source>
        <strain evidence="6">CBS 100526</strain>
    </source>
</reference>
<dbReference type="Pfam" id="PF17100">
    <property type="entry name" value="NACHT_N"/>
    <property type="match status" value="1"/>
</dbReference>
<dbReference type="Gene3D" id="2.130.10.10">
    <property type="entry name" value="YVTN repeat-like/Quinoprotein amine dehydrogenase"/>
    <property type="match status" value="2"/>
</dbReference>
<dbReference type="Pfam" id="PF24883">
    <property type="entry name" value="NPHP3_N"/>
    <property type="match status" value="1"/>
</dbReference>
<evidence type="ECO:0000259" key="5">
    <source>
        <dbReference type="PROSITE" id="PS50837"/>
    </source>
</evidence>
<organism evidence="6 7">
    <name type="scientific">Trichoderma aggressivum f. europaeum</name>
    <dbReference type="NCBI Taxonomy" id="173218"/>
    <lineage>
        <taxon>Eukaryota</taxon>
        <taxon>Fungi</taxon>
        <taxon>Dikarya</taxon>
        <taxon>Ascomycota</taxon>
        <taxon>Pezizomycotina</taxon>
        <taxon>Sordariomycetes</taxon>
        <taxon>Hypocreomycetidae</taxon>
        <taxon>Hypocreales</taxon>
        <taxon>Hypocreaceae</taxon>
        <taxon>Trichoderma</taxon>
    </lineage>
</organism>
<dbReference type="InterPro" id="IPR036322">
    <property type="entry name" value="WD40_repeat_dom_sf"/>
</dbReference>
<comment type="caution">
    <text evidence="6">The sequence shown here is derived from an EMBL/GenBank/DDBJ whole genome shotgun (WGS) entry which is preliminary data.</text>
</comment>
<dbReference type="InterPro" id="IPR001680">
    <property type="entry name" value="WD40_rpt"/>
</dbReference>
<sequence>MLSCACFGNSRRKKAEGFNTSPQEHTGNENHANLDHTDHDHVGHDHVDHDHADHDLADQDHVDQDYVDQDHVDQDHVDQDHVDQDHGDQDHPIQHKHNESLAGEGQDSGKSIVQELWKAAFRNLEDENGTLMKKFKELMKLELKDLDPAKSTHLNAEEDWNLMEAFVSSQVPHALDPAKGKVLNGLDQAFRILRGIIDLINEPIKLAPQAAVPWAGVNIAVTVISNPLLERKANLDGLQAAFDKLNWYREIAADLFQSEEAGHTILRQRDLLKIKMVDYFQKLLLYQIRSILLLHTNKVLVAIRGVAKFDNWEQQLKEIKEAETELDSRIEQYQNRREREEKEQRQKEETRNMCLNALEVPDPKYDKRRILQDKGGLVPSCCDWIREEQQLEQRSFLNWINDPEKSIFWITGKAGKGKTMLVCDLIQGLEETLHKGPLFYTFCEISKSQSADYNATTLRGLIYTIASQHPSLTHYIRAEWDKNHSLFKDVNARLKSYDILKAILVDDVMNGTIIFVDALDECGNDLDLLLDLITTISNIKWVVSSRSNTNLIDEKLSNSPQCQKVSLDELGDLVTTAVAIYIEKQVHDLKQIKKYTDDDSLNIRRYLMKHAEGTFLWVALACKELWDPDTDDDALEVLNSLPRGLDAMYERMMGKIQTAKKERTRLFEIILSVNLVVSRSITIDEFLLLVKSSKKLNLFKDARHLQQMTEKCGYFFTISHGDNALSSSGNFINFVHKSAKDYLLENRSEKVPLPGLNYDIFQRCLEQMSEHLRRDMLDLKHPGAIPTKEHPALKRLNRIEYACTCWAEHIDCNNHVDNTCKEYGNSIQDFLSNHFLCWIEALSLLGKLSAGAMALQKLKDFAAEIWDLLSEQSVFDFDNFVDGLQGVGISRDGETIVIITDSEEAYLWDLKKKTNFKLDGSYSTPLIFSNDSKLLAMQATWDDEIWVWDIDSRKIIRKFEGHDDIVRSMAFSPDSRFLASNTGDRGNPGEDYTKIWDINTVNLELTDVVEHEEKTNAISHVSFSKEGKWLAVVSEDSGIDLWDNSGTFICRVSDQEDVRCISFSWDSMKLAFGTVDGICGIANISPKPDTLDTSSRKLIPEGGSTVTSLSFSRDDMLLAAVVIDRIRFFNIETGKYCQTQHPKPNEDEYFGHYREDPHICAVNFYKNSLAVSIAENGNAQMWNTVTGECLKEFRAESPKNIYGMVSAAIDVRLYQDSLQLISTSEPEGWKLYITDVETERRVQISETCATDFIEFALNSNNIISTRCGNIDLNQLDLNGDQHTFKATGIIIHGYGLGDDWIQKDGKPIIWLPPEYRMYWGRYSIGNSQIAIATISGRFVLIDFAE</sequence>
<name>A0AAE1I9M7_9HYPO</name>
<dbReference type="InterPro" id="IPR056884">
    <property type="entry name" value="NPHP3-like_N"/>
</dbReference>
<dbReference type="RefSeq" id="XP_062751029.1">
    <property type="nucleotide sequence ID" value="XM_062894046.1"/>
</dbReference>
<dbReference type="Proteomes" id="UP001273209">
    <property type="component" value="Unassembled WGS sequence"/>
</dbReference>
<dbReference type="SMART" id="SM00320">
    <property type="entry name" value="WD40"/>
    <property type="match status" value="6"/>
</dbReference>
<keyword evidence="7" id="KW-1185">Reference proteome</keyword>
<proteinExistence type="predicted"/>
<keyword evidence="1" id="KW-0677">Repeat</keyword>
<evidence type="ECO:0000256" key="3">
    <source>
        <dbReference type="SAM" id="Coils"/>
    </source>
</evidence>
<dbReference type="EMBL" id="JAWRVG010000063">
    <property type="protein sequence ID" value="KAK4062140.1"/>
    <property type="molecule type" value="Genomic_DNA"/>
</dbReference>
<evidence type="ECO:0000256" key="2">
    <source>
        <dbReference type="PROSITE-ProRule" id="PRU00221"/>
    </source>
</evidence>
<dbReference type="Gene3D" id="3.40.50.300">
    <property type="entry name" value="P-loop containing nucleotide triphosphate hydrolases"/>
    <property type="match status" value="1"/>
</dbReference>
<dbReference type="InterPro" id="IPR031359">
    <property type="entry name" value="NACHT_N"/>
</dbReference>
<feature type="compositionally biased region" description="Basic and acidic residues" evidence="4">
    <location>
        <begin position="79"/>
        <end position="99"/>
    </location>
</feature>
<dbReference type="InterPro" id="IPR007111">
    <property type="entry name" value="NACHT_NTPase"/>
</dbReference>
<evidence type="ECO:0000313" key="6">
    <source>
        <dbReference type="EMBL" id="KAK4062140.1"/>
    </source>
</evidence>
<dbReference type="SUPFAM" id="SSF50978">
    <property type="entry name" value="WD40 repeat-like"/>
    <property type="match status" value="1"/>
</dbReference>
<evidence type="ECO:0000256" key="4">
    <source>
        <dbReference type="SAM" id="MobiDB-lite"/>
    </source>
</evidence>